<dbReference type="GO" id="GO:0000978">
    <property type="term" value="F:RNA polymerase II cis-regulatory region sequence-specific DNA binding"/>
    <property type="evidence" value="ECO:0007669"/>
    <property type="project" value="TreeGrafter"/>
</dbReference>
<evidence type="ECO:0000256" key="2">
    <source>
        <dbReference type="ARBA" id="ARBA00022473"/>
    </source>
</evidence>
<keyword evidence="6" id="KW-0804">Transcription</keyword>
<keyword evidence="2" id="KW-0217">Developmental protein</keyword>
<dbReference type="GO" id="GO:0000981">
    <property type="term" value="F:DNA-binding transcription factor activity, RNA polymerase II-specific"/>
    <property type="evidence" value="ECO:0007669"/>
    <property type="project" value="InterPro"/>
</dbReference>
<protein>
    <submittedName>
        <fullName evidence="12">NK2 homeobox 4b</fullName>
    </submittedName>
</protein>
<dbReference type="SMART" id="SM00389">
    <property type="entry name" value="HOX"/>
    <property type="match status" value="1"/>
</dbReference>
<dbReference type="AlphaFoldDB" id="A0A3P8V6M8"/>
<dbReference type="SUPFAM" id="SSF46689">
    <property type="entry name" value="Homeodomain-like"/>
    <property type="match status" value="1"/>
</dbReference>
<feature type="region of interest" description="Disordered" evidence="10">
    <location>
        <begin position="218"/>
        <end position="289"/>
    </location>
</feature>
<dbReference type="PROSITE" id="PS00027">
    <property type="entry name" value="HOMEOBOX_1"/>
    <property type="match status" value="1"/>
</dbReference>
<accession>A0A3P8V6M8</accession>
<feature type="region of interest" description="Disordered" evidence="10">
    <location>
        <begin position="23"/>
        <end position="80"/>
    </location>
</feature>
<evidence type="ECO:0000256" key="10">
    <source>
        <dbReference type="SAM" id="MobiDB-lite"/>
    </source>
</evidence>
<dbReference type="PANTHER" id="PTHR24340">
    <property type="entry name" value="HOMEOBOX PROTEIN NKX"/>
    <property type="match status" value="1"/>
</dbReference>
<feature type="compositionally biased region" description="Low complexity" evidence="10">
    <location>
        <begin position="38"/>
        <end position="58"/>
    </location>
</feature>
<proteinExistence type="predicted"/>
<keyword evidence="4 8" id="KW-0238">DNA-binding</keyword>
<evidence type="ECO:0000256" key="8">
    <source>
        <dbReference type="PROSITE-ProRule" id="PRU00108"/>
    </source>
</evidence>
<dbReference type="OMA" id="PYHMPHG"/>
<name>A0A3P8V6M8_CYNSE</name>
<dbReference type="Pfam" id="PF00046">
    <property type="entry name" value="Homeodomain"/>
    <property type="match status" value="1"/>
</dbReference>
<evidence type="ECO:0000256" key="5">
    <source>
        <dbReference type="ARBA" id="ARBA00023155"/>
    </source>
</evidence>
<dbReference type="GO" id="GO:0030154">
    <property type="term" value="P:cell differentiation"/>
    <property type="evidence" value="ECO:0007669"/>
    <property type="project" value="TreeGrafter"/>
</dbReference>
<dbReference type="InterPro" id="IPR001356">
    <property type="entry name" value="HD"/>
</dbReference>
<dbReference type="PRINTS" id="PR00024">
    <property type="entry name" value="HOMEOBOX"/>
</dbReference>
<evidence type="ECO:0000256" key="7">
    <source>
        <dbReference type="ARBA" id="ARBA00023242"/>
    </source>
</evidence>
<reference evidence="12 13" key="1">
    <citation type="journal article" date="2014" name="Nat. Genet.">
        <title>Whole-genome sequence of a flatfish provides insights into ZW sex chromosome evolution and adaptation to a benthic lifestyle.</title>
        <authorList>
            <person name="Chen S."/>
            <person name="Zhang G."/>
            <person name="Shao C."/>
            <person name="Huang Q."/>
            <person name="Liu G."/>
            <person name="Zhang P."/>
            <person name="Song W."/>
            <person name="An N."/>
            <person name="Chalopin D."/>
            <person name="Volff J.N."/>
            <person name="Hong Y."/>
            <person name="Li Q."/>
            <person name="Sha Z."/>
            <person name="Zhou H."/>
            <person name="Xie M."/>
            <person name="Yu Q."/>
            <person name="Liu Y."/>
            <person name="Xiang H."/>
            <person name="Wang N."/>
            <person name="Wu K."/>
            <person name="Yang C."/>
            <person name="Zhou Q."/>
            <person name="Liao X."/>
            <person name="Yang L."/>
            <person name="Hu Q."/>
            <person name="Zhang J."/>
            <person name="Meng L."/>
            <person name="Jin L."/>
            <person name="Tian Y."/>
            <person name="Lian J."/>
            <person name="Yang J."/>
            <person name="Miao G."/>
            <person name="Liu S."/>
            <person name="Liang Z."/>
            <person name="Yan F."/>
            <person name="Li Y."/>
            <person name="Sun B."/>
            <person name="Zhang H."/>
            <person name="Zhang J."/>
            <person name="Zhu Y."/>
            <person name="Du M."/>
            <person name="Zhao Y."/>
            <person name="Schartl M."/>
            <person name="Tang Q."/>
            <person name="Wang J."/>
        </authorList>
    </citation>
    <scope>NUCLEOTIDE SEQUENCE</scope>
</reference>
<comment type="subcellular location">
    <subcellularLocation>
        <location evidence="1 8 9">Nucleus</location>
    </subcellularLocation>
</comment>
<evidence type="ECO:0000259" key="11">
    <source>
        <dbReference type="PROSITE" id="PS50071"/>
    </source>
</evidence>
<feature type="DNA-binding region" description="Homeobox" evidence="8">
    <location>
        <begin position="160"/>
        <end position="219"/>
    </location>
</feature>
<keyword evidence="3" id="KW-0805">Transcription regulation</keyword>
<dbReference type="InterPro" id="IPR017970">
    <property type="entry name" value="Homeobox_CS"/>
</dbReference>
<evidence type="ECO:0000256" key="4">
    <source>
        <dbReference type="ARBA" id="ARBA00023125"/>
    </source>
</evidence>
<dbReference type="InterPro" id="IPR050394">
    <property type="entry name" value="Homeobox_NK-like"/>
</dbReference>
<feature type="compositionally biased region" description="Low complexity" evidence="10">
    <location>
        <begin position="70"/>
        <end position="80"/>
    </location>
</feature>
<sequence length="325" mass="35608">MSTPFLVTDLLMEETYRRFGSMDSAAGGLGPPLGSYRHPQVSQPGVQPQQPQQQQQQLLPPPHLHHHHMSSSSSTSSGSGFCNGAELPSYQEAARGAAGAAGAGGAAWYSNPEPRYPTISRFLPPPSGININGMVTGLTDCAAKSVVALHAAAAAASAPRRKRRVLFSQAQVFELERRFKQQRYLSAPEREQLAGLIHLSPNQVKIWFQNHRYKLKRQAKDKAAQQQDEEEEREREQEREHEEDRGVSPLLSKTGKSCGVDSAGAADLRRQQLSSSAEEMEDLSPCSPPPPPHGLLHDHHMTQTDAALMDYSSMVGSGLLYGRTW</sequence>
<dbReference type="Proteomes" id="UP000265120">
    <property type="component" value="Chromosome 7"/>
</dbReference>
<evidence type="ECO:0000313" key="13">
    <source>
        <dbReference type="Proteomes" id="UP000265120"/>
    </source>
</evidence>
<dbReference type="GeneTree" id="ENSGT00940000162247"/>
<dbReference type="PROSITE" id="PS50071">
    <property type="entry name" value="HOMEOBOX_2"/>
    <property type="match status" value="1"/>
</dbReference>
<dbReference type="Gene3D" id="1.10.10.60">
    <property type="entry name" value="Homeodomain-like"/>
    <property type="match status" value="1"/>
</dbReference>
<evidence type="ECO:0000256" key="9">
    <source>
        <dbReference type="RuleBase" id="RU000682"/>
    </source>
</evidence>
<dbReference type="Ensembl" id="ENSCSET00000008923.1">
    <property type="protein sequence ID" value="ENSCSEP00000008826.1"/>
    <property type="gene ID" value="ENSCSEG00000005646.1"/>
</dbReference>
<keyword evidence="7 8" id="KW-0539">Nucleus</keyword>
<reference evidence="12" key="2">
    <citation type="submission" date="2025-08" db="UniProtKB">
        <authorList>
            <consortium name="Ensembl"/>
        </authorList>
    </citation>
    <scope>IDENTIFICATION</scope>
</reference>
<evidence type="ECO:0000256" key="3">
    <source>
        <dbReference type="ARBA" id="ARBA00023015"/>
    </source>
</evidence>
<dbReference type="InterPro" id="IPR020479">
    <property type="entry name" value="HD_metazoa"/>
</dbReference>
<organism evidence="12 13">
    <name type="scientific">Cynoglossus semilaevis</name>
    <name type="common">Tongue sole</name>
    <dbReference type="NCBI Taxonomy" id="244447"/>
    <lineage>
        <taxon>Eukaryota</taxon>
        <taxon>Metazoa</taxon>
        <taxon>Chordata</taxon>
        <taxon>Craniata</taxon>
        <taxon>Vertebrata</taxon>
        <taxon>Euteleostomi</taxon>
        <taxon>Actinopterygii</taxon>
        <taxon>Neopterygii</taxon>
        <taxon>Teleostei</taxon>
        <taxon>Neoteleostei</taxon>
        <taxon>Acanthomorphata</taxon>
        <taxon>Carangaria</taxon>
        <taxon>Pleuronectiformes</taxon>
        <taxon>Pleuronectoidei</taxon>
        <taxon>Cynoglossidae</taxon>
        <taxon>Cynoglossinae</taxon>
        <taxon>Cynoglossus</taxon>
    </lineage>
</organism>
<keyword evidence="5 8" id="KW-0371">Homeobox</keyword>
<dbReference type="GO" id="GO:0005634">
    <property type="term" value="C:nucleus"/>
    <property type="evidence" value="ECO:0007669"/>
    <property type="project" value="UniProtKB-SubCell"/>
</dbReference>
<dbReference type="InterPro" id="IPR009057">
    <property type="entry name" value="Homeodomain-like_sf"/>
</dbReference>
<dbReference type="CDD" id="cd00086">
    <property type="entry name" value="homeodomain"/>
    <property type="match status" value="1"/>
</dbReference>
<feature type="domain" description="Homeobox" evidence="11">
    <location>
        <begin position="158"/>
        <end position="218"/>
    </location>
</feature>
<feature type="compositionally biased region" description="Basic and acidic residues" evidence="10">
    <location>
        <begin position="234"/>
        <end position="246"/>
    </location>
</feature>
<evidence type="ECO:0000256" key="1">
    <source>
        <dbReference type="ARBA" id="ARBA00004123"/>
    </source>
</evidence>
<evidence type="ECO:0000313" key="12">
    <source>
        <dbReference type="Ensembl" id="ENSCSEP00000008826.1"/>
    </source>
</evidence>
<keyword evidence="13" id="KW-1185">Reference proteome</keyword>
<evidence type="ECO:0000256" key="6">
    <source>
        <dbReference type="ARBA" id="ARBA00023163"/>
    </source>
</evidence>
<reference evidence="12" key="3">
    <citation type="submission" date="2025-09" db="UniProtKB">
        <authorList>
            <consortium name="Ensembl"/>
        </authorList>
    </citation>
    <scope>IDENTIFICATION</scope>
</reference>
<dbReference type="PANTHER" id="PTHR24340:SF40">
    <property type="entry name" value="HOMEOBOX PROTEIN NKX-2.4"/>
    <property type="match status" value="1"/>
</dbReference>